<dbReference type="AlphaFoldDB" id="A0A940WQH9"/>
<keyword evidence="4" id="KW-1185">Reference proteome</keyword>
<dbReference type="Gene3D" id="2.60.40.290">
    <property type="match status" value="1"/>
</dbReference>
<feature type="compositionally biased region" description="Low complexity" evidence="1">
    <location>
        <begin position="222"/>
        <end position="256"/>
    </location>
</feature>
<evidence type="ECO:0000313" key="3">
    <source>
        <dbReference type="EMBL" id="MBP2707418.1"/>
    </source>
</evidence>
<dbReference type="GO" id="GO:0004553">
    <property type="term" value="F:hydrolase activity, hydrolyzing O-glycosyl compounds"/>
    <property type="evidence" value="ECO:0007669"/>
    <property type="project" value="InterPro"/>
</dbReference>
<dbReference type="GO" id="GO:0030247">
    <property type="term" value="F:polysaccharide binding"/>
    <property type="evidence" value="ECO:0007669"/>
    <property type="project" value="UniProtKB-UniRule"/>
</dbReference>
<feature type="region of interest" description="Disordered" evidence="1">
    <location>
        <begin position="216"/>
        <end position="256"/>
    </location>
</feature>
<feature type="domain" description="CBM2" evidence="2">
    <location>
        <begin position="253"/>
        <end position="354"/>
    </location>
</feature>
<gene>
    <name evidence="3" type="ORF">JOL79_26900</name>
</gene>
<dbReference type="Proteomes" id="UP000674234">
    <property type="component" value="Unassembled WGS sequence"/>
</dbReference>
<accession>A0A940WQH9</accession>
<name>A0A940WQH9_9ACTN</name>
<evidence type="ECO:0000313" key="4">
    <source>
        <dbReference type="Proteomes" id="UP000674234"/>
    </source>
</evidence>
<dbReference type="InterPro" id="IPR001919">
    <property type="entry name" value="CBD2"/>
</dbReference>
<evidence type="ECO:0000259" key="2">
    <source>
        <dbReference type="PROSITE" id="PS51173"/>
    </source>
</evidence>
<dbReference type="PROSITE" id="PS51173">
    <property type="entry name" value="CBM2"/>
    <property type="match status" value="1"/>
</dbReference>
<dbReference type="InterPro" id="IPR008965">
    <property type="entry name" value="CBM2/CBM3_carb-bd_dom_sf"/>
</dbReference>
<protein>
    <submittedName>
        <fullName evidence="3">Cellulose binding domain-containing protein</fullName>
    </submittedName>
</protein>
<dbReference type="InterPro" id="IPR012291">
    <property type="entry name" value="CBM2_carb-bd_dom_sf"/>
</dbReference>
<dbReference type="GO" id="GO:0005975">
    <property type="term" value="P:carbohydrate metabolic process"/>
    <property type="evidence" value="ECO:0007669"/>
    <property type="project" value="InterPro"/>
</dbReference>
<proteinExistence type="predicted"/>
<dbReference type="SMART" id="SM00637">
    <property type="entry name" value="CBD_II"/>
    <property type="match status" value="1"/>
</dbReference>
<evidence type="ECO:0000256" key="1">
    <source>
        <dbReference type="SAM" id="MobiDB-lite"/>
    </source>
</evidence>
<comment type="caution">
    <text evidence="3">The sequence shown here is derived from an EMBL/GenBank/DDBJ whole genome shotgun (WGS) entry which is preliminary data.</text>
</comment>
<reference evidence="3" key="1">
    <citation type="submission" date="2021-02" db="EMBL/GenBank/DDBJ databases">
        <title>Draft genome sequence of Microbispora sp. RL4-1S isolated from rice leaves in Thailand.</title>
        <authorList>
            <person name="Muangham S."/>
            <person name="Duangmal K."/>
        </authorList>
    </citation>
    <scope>NUCLEOTIDE SEQUENCE</scope>
    <source>
        <strain evidence="3">RL4-1S</strain>
    </source>
</reference>
<dbReference type="SUPFAM" id="SSF49384">
    <property type="entry name" value="Carbohydrate-binding domain"/>
    <property type="match status" value="1"/>
</dbReference>
<organism evidence="3 4">
    <name type="scientific">Microbispora oryzae</name>
    <dbReference type="NCBI Taxonomy" id="2806554"/>
    <lineage>
        <taxon>Bacteria</taxon>
        <taxon>Bacillati</taxon>
        <taxon>Actinomycetota</taxon>
        <taxon>Actinomycetes</taxon>
        <taxon>Streptosporangiales</taxon>
        <taxon>Streptosporangiaceae</taxon>
        <taxon>Microbispora</taxon>
    </lineage>
</organism>
<sequence length="354" mass="36308">MPDIVSWHSLPGDPVSNVSTANTTLNSRGIAHPRPYQINEYGASNEQNPADGAWYISRLERAGADGLRANWAGGSNLHNDLANLLTHNSAGQYSTKGEWWVYRFYGSQTGQIAAVTPSANYDAFATKDSGNAKILVGGGTTTGNVAVNLQNLNTTSGIVQNNQVRVLTQRIPYNSGGAVTGPVTVQDTVVTLSNNGTTVNLPHTAVDDTFTITLLPPNGSTASPSPSPSVSPSSSPSVSPSVSPSASPSVSPSVPVTGACSATIETTNSWPGGFQSNVTVRAGGSAVNGWTVKWTWPSGQTISSLWNGTQTVSGSSVTVRNADYNGSIAAGGSTTFGFTANGSAATPTATCTSP</sequence>
<dbReference type="Pfam" id="PF00553">
    <property type="entry name" value="CBM_2"/>
    <property type="match status" value="1"/>
</dbReference>
<dbReference type="EMBL" id="JAFCNB010000019">
    <property type="protein sequence ID" value="MBP2707418.1"/>
    <property type="molecule type" value="Genomic_DNA"/>
</dbReference>